<dbReference type="EMBL" id="BGPR01251067">
    <property type="protein sequence ID" value="GBM42221.1"/>
    <property type="molecule type" value="Genomic_DNA"/>
</dbReference>
<evidence type="ECO:0000313" key="1">
    <source>
        <dbReference type="EMBL" id="GBM42221.1"/>
    </source>
</evidence>
<name>A0A4Y2FLV9_ARAVE</name>
<protein>
    <submittedName>
        <fullName evidence="1">Uncharacterized protein</fullName>
    </submittedName>
</protein>
<accession>A0A4Y2FLV9</accession>
<proteinExistence type="predicted"/>
<evidence type="ECO:0000313" key="2">
    <source>
        <dbReference type="Proteomes" id="UP000499080"/>
    </source>
</evidence>
<comment type="caution">
    <text evidence="1">The sequence shown here is derived from an EMBL/GenBank/DDBJ whole genome shotgun (WGS) entry which is preliminary data.</text>
</comment>
<keyword evidence="2" id="KW-1185">Reference proteome</keyword>
<reference evidence="1 2" key="1">
    <citation type="journal article" date="2019" name="Sci. Rep.">
        <title>Orb-weaving spider Araneus ventricosus genome elucidates the spidroin gene catalogue.</title>
        <authorList>
            <person name="Kono N."/>
            <person name="Nakamura H."/>
            <person name="Ohtoshi R."/>
            <person name="Moran D.A.P."/>
            <person name="Shinohara A."/>
            <person name="Yoshida Y."/>
            <person name="Fujiwara M."/>
            <person name="Mori M."/>
            <person name="Tomita M."/>
            <person name="Arakawa K."/>
        </authorList>
    </citation>
    <scope>NUCLEOTIDE SEQUENCE [LARGE SCALE GENOMIC DNA]</scope>
</reference>
<feature type="non-terminal residue" evidence="1">
    <location>
        <position position="68"/>
    </location>
</feature>
<gene>
    <name evidence="1" type="ORF">AVEN_198013_1</name>
</gene>
<organism evidence="1 2">
    <name type="scientific">Araneus ventricosus</name>
    <name type="common">Orbweaver spider</name>
    <name type="synonym">Epeira ventricosa</name>
    <dbReference type="NCBI Taxonomy" id="182803"/>
    <lineage>
        <taxon>Eukaryota</taxon>
        <taxon>Metazoa</taxon>
        <taxon>Ecdysozoa</taxon>
        <taxon>Arthropoda</taxon>
        <taxon>Chelicerata</taxon>
        <taxon>Arachnida</taxon>
        <taxon>Araneae</taxon>
        <taxon>Araneomorphae</taxon>
        <taxon>Entelegynae</taxon>
        <taxon>Araneoidea</taxon>
        <taxon>Araneidae</taxon>
        <taxon>Araneus</taxon>
    </lineage>
</organism>
<dbReference type="AlphaFoldDB" id="A0A4Y2FLV9"/>
<sequence length="68" mass="7606">MTPELVPFSPNFCTTPEGGRLAPYVRLSVQQVHIHGGSSVEKCFEPGTLQLRDLTTRPPRPHPENYCD</sequence>
<dbReference type="Proteomes" id="UP000499080">
    <property type="component" value="Unassembled WGS sequence"/>
</dbReference>